<dbReference type="PANTHER" id="PTHR45661">
    <property type="entry name" value="SURFACE ANTIGEN"/>
    <property type="match status" value="1"/>
</dbReference>
<sequence length="498" mass="55779">MIFTFRIVKNIILFETIKILTFKQNHMKLHFFSSLMCAIVLFVTMTIVSCHDDESEIGISWSQESRKMIHDGIKTDYGKKKLSLVFYTDDQVGVSASSKDDWIKPILTFSNGKGELNIEVLENKDVTSRVGHILLKVQRKTIIIGITQDGSSKIISDQNCYYQDSEGGDFEIRVKANGKLSAEVYPADCKWARVVKTIPSGANEYAITVAIDKNEGLGRVASVDFKIDGKTANQDCGPCLVQEPAPFTNTTTIICKKPGCLQVLMGNDLTNLRRIRSLKLIGNINGLDFILLRNLFMDTNESLYQYPVDIDLSECNIVAGNQNPYEYFGWRSSKIFEDVFMYSEIPSGVFSNATNLKSIILPKNLKIVGYSAFAGCKSLKTIDIPADVEEINSKAFYGCIRLQEIKLISNVSLTSIGNQAFTTKSTLNELTIPATVVNMGVEAFLGCSVSKLHLKWLEPLEVRIVPKIEGCTLYVPKGTVELYHNTRNWSRFQKIIEE</sequence>
<dbReference type="InterPro" id="IPR024361">
    <property type="entry name" value="BACON"/>
</dbReference>
<dbReference type="SUPFAM" id="SSF52058">
    <property type="entry name" value="L domain-like"/>
    <property type="match status" value="1"/>
</dbReference>
<feature type="domain" description="BACON" evidence="2">
    <location>
        <begin position="95"/>
        <end position="148"/>
    </location>
</feature>
<dbReference type="Pfam" id="PF13306">
    <property type="entry name" value="LRR_5"/>
    <property type="match status" value="1"/>
</dbReference>
<evidence type="ECO:0000313" key="4">
    <source>
        <dbReference type="Proteomes" id="UP000016660"/>
    </source>
</evidence>
<name>A0ABN0NV11_9BACT</name>
<dbReference type="EMBL" id="AWUY01000020">
    <property type="protein sequence ID" value="ERJ80650.1"/>
    <property type="molecule type" value="Genomic_DNA"/>
</dbReference>
<dbReference type="Gene3D" id="3.80.10.10">
    <property type="entry name" value="Ribonuclease Inhibitor"/>
    <property type="match status" value="1"/>
</dbReference>
<proteinExistence type="predicted"/>
<feature type="transmembrane region" description="Helical" evidence="1">
    <location>
        <begin position="29"/>
        <end position="48"/>
    </location>
</feature>
<keyword evidence="1" id="KW-0472">Membrane</keyword>
<dbReference type="InterPro" id="IPR026906">
    <property type="entry name" value="LRR_5"/>
</dbReference>
<evidence type="ECO:0000256" key="1">
    <source>
        <dbReference type="SAM" id="Phobius"/>
    </source>
</evidence>
<dbReference type="Proteomes" id="UP000016660">
    <property type="component" value="Unassembled WGS sequence"/>
</dbReference>
<accession>A0ABN0NV11</accession>
<dbReference type="InterPro" id="IPR032675">
    <property type="entry name" value="LRR_dom_sf"/>
</dbReference>
<organism evidence="3 4">
    <name type="scientific">Prevotella disiens JCM 6334 = ATCC 29426</name>
    <dbReference type="NCBI Taxonomy" id="1235811"/>
    <lineage>
        <taxon>Bacteria</taxon>
        <taxon>Pseudomonadati</taxon>
        <taxon>Bacteroidota</taxon>
        <taxon>Bacteroidia</taxon>
        <taxon>Bacteroidales</taxon>
        <taxon>Prevotellaceae</taxon>
        <taxon>Prevotella</taxon>
    </lineage>
</organism>
<gene>
    <name evidence="3" type="ORF">HMPREF0653_00304</name>
</gene>
<reference evidence="3 4" key="1">
    <citation type="submission" date="2013-06" db="EMBL/GenBank/DDBJ databases">
        <authorList>
            <person name="Weinstock G."/>
            <person name="Sodergren E."/>
            <person name="Lobos E.A."/>
            <person name="Fulton L."/>
            <person name="Fulton R."/>
            <person name="Courtney L."/>
            <person name="Fronick C."/>
            <person name="O'Laughlin M."/>
            <person name="Godfrey J."/>
            <person name="Wilson R.M."/>
            <person name="Miner T."/>
            <person name="Farmer C."/>
            <person name="Delehaunty K."/>
            <person name="Cordes M."/>
            <person name="Minx P."/>
            <person name="Tomlinson C."/>
            <person name="Chen J."/>
            <person name="Wollam A."/>
            <person name="Pepin K.H."/>
            <person name="Bhonagiri V."/>
            <person name="Zhang X."/>
            <person name="Warren W."/>
            <person name="Mitreva M."/>
            <person name="Mardis E.R."/>
            <person name="Wilson R.K."/>
        </authorList>
    </citation>
    <scope>NUCLEOTIDE SEQUENCE [LARGE SCALE GENOMIC DNA]</scope>
    <source>
        <strain evidence="3 4">ATCC 29426</strain>
    </source>
</reference>
<keyword evidence="4" id="KW-1185">Reference proteome</keyword>
<evidence type="ECO:0000259" key="2">
    <source>
        <dbReference type="Pfam" id="PF13004"/>
    </source>
</evidence>
<protein>
    <recommendedName>
        <fullName evidence="2">BACON domain-containing protein</fullName>
    </recommendedName>
</protein>
<keyword evidence="1" id="KW-1133">Transmembrane helix</keyword>
<dbReference type="PANTHER" id="PTHR45661:SF3">
    <property type="entry name" value="IG-LIKE DOMAIN-CONTAINING PROTEIN"/>
    <property type="match status" value="1"/>
</dbReference>
<dbReference type="Pfam" id="PF13004">
    <property type="entry name" value="BACON"/>
    <property type="match status" value="1"/>
</dbReference>
<comment type="caution">
    <text evidence="3">The sequence shown here is derived from an EMBL/GenBank/DDBJ whole genome shotgun (WGS) entry which is preliminary data.</text>
</comment>
<keyword evidence="1" id="KW-0812">Transmembrane</keyword>
<dbReference type="InterPro" id="IPR053139">
    <property type="entry name" value="Surface_bspA-like"/>
</dbReference>
<evidence type="ECO:0000313" key="3">
    <source>
        <dbReference type="EMBL" id="ERJ80650.1"/>
    </source>
</evidence>